<keyword evidence="6" id="KW-1185">Reference proteome</keyword>
<dbReference type="CDD" id="cd03801">
    <property type="entry name" value="GT4_PimA-like"/>
    <property type="match status" value="1"/>
</dbReference>
<dbReference type="PANTHER" id="PTHR12526:SF510">
    <property type="entry name" value="D-INOSITOL 3-PHOSPHATE GLYCOSYLTRANSFERASE"/>
    <property type="match status" value="1"/>
</dbReference>
<keyword evidence="1" id="KW-0328">Glycosyltransferase</keyword>
<evidence type="ECO:0000256" key="1">
    <source>
        <dbReference type="ARBA" id="ARBA00022676"/>
    </source>
</evidence>
<proteinExistence type="predicted"/>
<reference evidence="5 6" key="1">
    <citation type="submission" date="2018-12" db="EMBL/GenBank/DDBJ databases">
        <authorList>
            <person name="Li S."/>
            <person name="Yang R."/>
            <person name="Chen G."/>
            <person name="Zou L."/>
            <person name="Zhang C."/>
            <person name="Chen Y."/>
            <person name="Liu Z."/>
            <person name="Li Y."/>
            <person name="Yan Y."/>
            <person name="Huang M."/>
            <person name="Chen T."/>
        </authorList>
    </citation>
    <scope>NUCLEOTIDE SEQUENCE [LARGE SCALE GENOMIC DNA]</scope>
    <source>
        <strain evidence="5 6">2014</strain>
    </source>
</reference>
<dbReference type="SUPFAM" id="SSF53756">
    <property type="entry name" value="UDP-Glycosyltransferase/glycogen phosphorylase"/>
    <property type="match status" value="1"/>
</dbReference>
<keyword evidence="2" id="KW-0808">Transferase</keyword>
<dbReference type="RefSeq" id="WP_125463130.1">
    <property type="nucleotide sequence ID" value="NZ_CP034337.1"/>
</dbReference>
<evidence type="ECO:0000313" key="5">
    <source>
        <dbReference type="EMBL" id="AZL72927.1"/>
    </source>
</evidence>
<evidence type="ECO:0000259" key="4">
    <source>
        <dbReference type="Pfam" id="PF13439"/>
    </source>
</evidence>
<dbReference type="Pfam" id="PF00534">
    <property type="entry name" value="Glycos_transf_1"/>
    <property type="match status" value="1"/>
</dbReference>
<dbReference type="EMBL" id="CP034337">
    <property type="protein sequence ID" value="AZL72927.1"/>
    <property type="molecule type" value="Genomic_DNA"/>
</dbReference>
<gene>
    <name evidence="5" type="ORF">EI693_07375</name>
</gene>
<dbReference type="Pfam" id="PF13439">
    <property type="entry name" value="Glyco_transf_4"/>
    <property type="match status" value="1"/>
</dbReference>
<accession>A0ABM7CNB6</accession>
<organism evidence="5 6">
    <name type="scientific">Pseudomonas oryziphila</name>
    <dbReference type="NCBI Taxonomy" id="2894079"/>
    <lineage>
        <taxon>Bacteria</taxon>
        <taxon>Pseudomonadati</taxon>
        <taxon>Pseudomonadota</taxon>
        <taxon>Gammaproteobacteria</taxon>
        <taxon>Pseudomonadales</taxon>
        <taxon>Pseudomonadaceae</taxon>
        <taxon>Pseudomonas</taxon>
    </lineage>
</organism>
<evidence type="ECO:0000313" key="6">
    <source>
        <dbReference type="Proteomes" id="UP000272622"/>
    </source>
</evidence>
<evidence type="ECO:0000259" key="3">
    <source>
        <dbReference type="Pfam" id="PF00534"/>
    </source>
</evidence>
<dbReference type="PANTHER" id="PTHR12526">
    <property type="entry name" value="GLYCOSYLTRANSFERASE"/>
    <property type="match status" value="1"/>
</dbReference>
<dbReference type="InterPro" id="IPR001296">
    <property type="entry name" value="Glyco_trans_1"/>
</dbReference>
<feature type="domain" description="Glycosyltransferase subfamily 4-like N-terminal" evidence="4">
    <location>
        <begin position="12"/>
        <end position="180"/>
    </location>
</feature>
<dbReference type="Gene3D" id="3.40.50.2000">
    <property type="entry name" value="Glycogen Phosphorylase B"/>
    <property type="match status" value="2"/>
</dbReference>
<protein>
    <submittedName>
        <fullName evidence="5">Glycosyltransferase family 1 protein</fullName>
    </submittedName>
</protein>
<name>A0ABM7CNB6_9PSED</name>
<evidence type="ECO:0000256" key="2">
    <source>
        <dbReference type="ARBA" id="ARBA00022679"/>
    </source>
</evidence>
<sequence>MKVLFLHPAGAFGGASKSLIELFTCLRSMGVQGTVLTPGGSAVAAFSKAGMSVRTVKGLSQFDNTRYGHYRRLRWIILLRELLLLPFSLVAIWRLRRERFDLLHVNEITLLPLALLAKRVLRVPMVVHVRSLQRAPGSDLRTRVINGWLHRFADAVVAIDHTVAATLDPCLPVTVVHNGLGIDGPVAGPVARAAAQPVSVGFLGVLIALKGVYELVEAMRILKQRGVRLQCLIAGENARELSGLKAWVLARLGFARDVRADLERLVDQHGLHENVRLLGFVGDVRTLYPQLDILCFPSHLDAAGRPVFEAAFYSIPSVVAVANPVEDAIIHEVTGLAIARPDPELLADALQRLVEDEALRLTLGRQARQWAQDNFAIQPNAERVHQLYLQLVSCPSSPKPDKSK</sequence>
<dbReference type="InterPro" id="IPR028098">
    <property type="entry name" value="Glyco_trans_4-like_N"/>
</dbReference>
<feature type="domain" description="Glycosyl transferase family 1" evidence="3">
    <location>
        <begin position="200"/>
        <end position="370"/>
    </location>
</feature>
<dbReference type="Proteomes" id="UP000272622">
    <property type="component" value="Chromosome"/>
</dbReference>